<name>A0A9W4KNF7_9EURO</name>
<dbReference type="AlphaFoldDB" id="A0A9W4KNF7"/>
<accession>A0A9W4KNF7</accession>
<evidence type="ECO:0000313" key="1">
    <source>
        <dbReference type="EMBL" id="CAG8908167.1"/>
    </source>
</evidence>
<dbReference type="SUPFAM" id="SSF56801">
    <property type="entry name" value="Acetyl-CoA synthetase-like"/>
    <property type="match status" value="1"/>
</dbReference>
<comment type="caution">
    <text evidence="1">The sequence shown here is derived from an EMBL/GenBank/DDBJ whole genome shotgun (WGS) entry which is preliminary data.</text>
</comment>
<dbReference type="Gene3D" id="3.40.50.12780">
    <property type="entry name" value="N-terminal domain of ligase-like"/>
    <property type="match status" value="1"/>
</dbReference>
<dbReference type="EMBL" id="CAJVRC010000892">
    <property type="protein sequence ID" value="CAG8908167.1"/>
    <property type="molecule type" value="Genomic_DNA"/>
</dbReference>
<gene>
    <name evidence="1" type="ORF">PEGY_LOCUS9051</name>
</gene>
<evidence type="ECO:0000313" key="2">
    <source>
        <dbReference type="Proteomes" id="UP001154252"/>
    </source>
</evidence>
<protein>
    <submittedName>
        <fullName evidence="1">Uncharacterized protein</fullName>
    </submittedName>
</protein>
<reference evidence="1" key="1">
    <citation type="submission" date="2021-07" db="EMBL/GenBank/DDBJ databases">
        <authorList>
            <person name="Branca A.L. A."/>
        </authorList>
    </citation>
    <scope>NUCLEOTIDE SEQUENCE</scope>
</reference>
<proteinExistence type="predicted"/>
<dbReference type="InterPro" id="IPR042099">
    <property type="entry name" value="ANL_N_sf"/>
</dbReference>
<organism evidence="1 2">
    <name type="scientific">Penicillium egyptiacum</name>
    <dbReference type="NCBI Taxonomy" id="1303716"/>
    <lineage>
        <taxon>Eukaryota</taxon>
        <taxon>Fungi</taxon>
        <taxon>Dikarya</taxon>
        <taxon>Ascomycota</taxon>
        <taxon>Pezizomycotina</taxon>
        <taxon>Eurotiomycetes</taxon>
        <taxon>Eurotiomycetidae</taxon>
        <taxon>Eurotiales</taxon>
        <taxon>Aspergillaceae</taxon>
        <taxon>Penicillium</taxon>
    </lineage>
</organism>
<sequence>MEKIIYEHSKRAPNSIAVEDENLSLSYPELLAEAAHLARTLGEVVSGELIGILLGPGIH</sequence>
<keyword evidence="2" id="KW-1185">Reference proteome</keyword>
<dbReference type="Proteomes" id="UP001154252">
    <property type="component" value="Unassembled WGS sequence"/>
</dbReference>